<dbReference type="Gene3D" id="3.40.50.1100">
    <property type="match status" value="2"/>
</dbReference>
<evidence type="ECO:0000256" key="1">
    <source>
        <dbReference type="ARBA" id="ARBA00001933"/>
    </source>
</evidence>
<keyword evidence="3" id="KW-0456">Lyase</keyword>
<name>A0ABR2KDR8_9EUKA</name>
<reference evidence="5 6" key="1">
    <citation type="submission" date="2024-04" db="EMBL/GenBank/DDBJ databases">
        <title>Tritrichomonas musculus Genome.</title>
        <authorList>
            <person name="Alves-Ferreira E."/>
            <person name="Grigg M."/>
            <person name="Lorenzi H."/>
            <person name="Galac M."/>
        </authorList>
    </citation>
    <scope>NUCLEOTIDE SEQUENCE [LARGE SCALE GENOMIC DNA]</scope>
    <source>
        <strain evidence="5 6">EAF2021</strain>
    </source>
</reference>
<keyword evidence="6" id="KW-1185">Reference proteome</keyword>
<dbReference type="InterPro" id="IPR050147">
    <property type="entry name" value="Ser/Thr_Dehydratase"/>
</dbReference>
<organism evidence="5 6">
    <name type="scientific">Tritrichomonas musculus</name>
    <dbReference type="NCBI Taxonomy" id="1915356"/>
    <lineage>
        <taxon>Eukaryota</taxon>
        <taxon>Metamonada</taxon>
        <taxon>Parabasalia</taxon>
        <taxon>Tritrichomonadida</taxon>
        <taxon>Tritrichomonadidae</taxon>
        <taxon>Tritrichomonas</taxon>
    </lineage>
</organism>
<proteinExistence type="predicted"/>
<dbReference type="InterPro" id="IPR036052">
    <property type="entry name" value="TrpB-like_PALP_sf"/>
</dbReference>
<dbReference type="InterPro" id="IPR001926">
    <property type="entry name" value="TrpB-like_PALP"/>
</dbReference>
<evidence type="ECO:0000256" key="3">
    <source>
        <dbReference type="ARBA" id="ARBA00023239"/>
    </source>
</evidence>
<dbReference type="Pfam" id="PF00291">
    <property type="entry name" value="PALP"/>
    <property type="match status" value="1"/>
</dbReference>
<dbReference type="PANTHER" id="PTHR48078">
    <property type="entry name" value="THREONINE DEHYDRATASE, MITOCHONDRIAL-RELATED"/>
    <property type="match status" value="1"/>
</dbReference>
<evidence type="ECO:0000256" key="2">
    <source>
        <dbReference type="ARBA" id="ARBA00022898"/>
    </source>
</evidence>
<sequence length="423" mass="46189">MTEESSEAGEKYCITLNDVKEAAERIKEHIVRTPLLNFHNLADECGCELYLKLENLQRCKAFKFRGALSKVKKVPKGKTVCAVSAGNHSQGVALASTLCGCKSVIYMPANAMITKVQATASYGAQVIQEGNCFDDAKAAMTRALEQNKDWIFIPPFDDPDIMAGQGTIALEIVEDLPDVNTVVVPIGGGGLAAGVSLALKKLNKNIKVIGVQMTSSPATYRKFYEHYGKKPKVIAQEQKSPLADGIAVKSPGKLCLDIIYDFMDDVVVVSEDEVATAISMMAERGKIIAEGAGAVAFAAIYNKKFKFFNKDKIVAIVSGGNIPLQMLGRCIDRALFLRSTRVSFSVVMPYDSVYLKDLVDIVVNNKAQILDMHLERQSDTFANNEHCNIVIDAPTSHCLDQIKTEFREKGWSFTVANTTAIAE</sequence>
<protein>
    <recommendedName>
        <fullName evidence="4">Tryptophan synthase beta chain-like PALP domain-containing protein</fullName>
    </recommendedName>
</protein>
<keyword evidence="2" id="KW-0663">Pyridoxal phosphate</keyword>
<comment type="caution">
    <text evidence="5">The sequence shown here is derived from an EMBL/GenBank/DDBJ whole genome shotgun (WGS) entry which is preliminary data.</text>
</comment>
<evidence type="ECO:0000313" key="5">
    <source>
        <dbReference type="EMBL" id="KAK8888906.1"/>
    </source>
</evidence>
<gene>
    <name evidence="5" type="ORF">M9Y10_033646</name>
</gene>
<dbReference type="EMBL" id="JAPFFF010000005">
    <property type="protein sequence ID" value="KAK8888906.1"/>
    <property type="molecule type" value="Genomic_DNA"/>
</dbReference>
<comment type="cofactor">
    <cofactor evidence="1">
        <name>pyridoxal 5'-phosphate</name>
        <dbReference type="ChEBI" id="CHEBI:597326"/>
    </cofactor>
</comment>
<evidence type="ECO:0000313" key="6">
    <source>
        <dbReference type="Proteomes" id="UP001470230"/>
    </source>
</evidence>
<dbReference type="CDD" id="cd01562">
    <property type="entry name" value="Thr-dehyd"/>
    <property type="match status" value="1"/>
</dbReference>
<dbReference type="Proteomes" id="UP001470230">
    <property type="component" value="Unassembled WGS sequence"/>
</dbReference>
<dbReference type="PANTHER" id="PTHR48078:SF19">
    <property type="entry name" value="ACT DOMAIN-CONTAINING PROTEIN"/>
    <property type="match status" value="1"/>
</dbReference>
<evidence type="ECO:0000259" key="4">
    <source>
        <dbReference type="Pfam" id="PF00291"/>
    </source>
</evidence>
<dbReference type="SUPFAM" id="SSF53686">
    <property type="entry name" value="Tryptophan synthase beta subunit-like PLP-dependent enzymes"/>
    <property type="match status" value="1"/>
</dbReference>
<accession>A0ABR2KDR8</accession>
<feature type="domain" description="Tryptophan synthase beta chain-like PALP" evidence="4">
    <location>
        <begin position="27"/>
        <end position="319"/>
    </location>
</feature>